<dbReference type="EMBL" id="CP016761">
    <property type="protein sequence ID" value="ANX13962.1"/>
    <property type="molecule type" value="Genomic_DNA"/>
</dbReference>
<dbReference type="PANTHER" id="PTHR30250:SF11">
    <property type="entry name" value="O-ANTIGEN TRANSPORTER-RELATED"/>
    <property type="match status" value="1"/>
</dbReference>
<dbReference type="GO" id="GO:0005886">
    <property type="term" value="C:plasma membrane"/>
    <property type="evidence" value="ECO:0007669"/>
    <property type="project" value="UniProtKB-SubCell"/>
</dbReference>
<dbReference type="Proteomes" id="UP000077412">
    <property type="component" value="Chromosome"/>
</dbReference>
<keyword evidence="8" id="KW-1185">Reference proteome</keyword>
<evidence type="ECO:0000256" key="4">
    <source>
        <dbReference type="ARBA" id="ARBA00022989"/>
    </source>
</evidence>
<feature type="transmembrane region" description="Helical" evidence="6">
    <location>
        <begin position="432"/>
        <end position="451"/>
    </location>
</feature>
<organism evidence="7 8">
    <name type="scientific">Fictibacillus arsenicus</name>
    <dbReference type="NCBI Taxonomy" id="255247"/>
    <lineage>
        <taxon>Bacteria</taxon>
        <taxon>Bacillati</taxon>
        <taxon>Bacillota</taxon>
        <taxon>Bacilli</taxon>
        <taxon>Bacillales</taxon>
        <taxon>Fictibacillaceae</taxon>
        <taxon>Fictibacillus</taxon>
    </lineage>
</organism>
<feature type="transmembrane region" description="Helical" evidence="6">
    <location>
        <begin position="125"/>
        <end position="147"/>
    </location>
</feature>
<feature type="transmembrane region" description="Helical" evidence="6">
    <location>
        <begin position="94"/>
        <end position="113"/>
    </location>
</feature>
<feature type="transmembrane region" description="Helical" evidence="6">
    <location>
        <begin position="12"/>
        <end position="36"/>
    </location>
</feature>
<gene>
    <name evidence="7" type="ORF">ABE41_018270</name>
</gene>
<dbReference type="OrthoDB" id="5785171at2"/>
<dbReference type="KEGG" id="far:ABE41_018270"/>
<evidence type="ECO:0000256" key="6">
    <source>
        <dbReference type="SAM" id="Phobius"/>
    </source>
</evidence>
<dbReference type="AlphaFoldDB" id="A0A1B1Z945"/>
<feature type="transmembrane region" description="Helical" evidence="6">
    <location>
        <begin position="343"/>
        <end position="365"/>
    </location>
</feature>
<sequence>MSPDSRKVGGQFAKGSIIGILMVVIGYGTQYIFNILTIRLLNPYDAGVFFTYFSILSFLAIFSRYGLDRLGLRKIAIFQRKNNIHLIRTLFKKYSLFIVSLSLFLSILMLFFKELIFLRVDHNSNFAYVFLILSLPGFSLVFAIGQYLRAIKKVGKSSLVHLVLFYGIIITLLLFLLPFKSININLLSICFFISSIITPIIGITIFNRNLKISQFNDNAENFSLKKSLKEAPGILGVNFLTYVITGIDILIIGFLASKPEVAYYSAAARTVLVGSIALVGVNSIMAPLVASAYDSGDKKQLIEIIGMSARWCLTLASISSVILFFTSDFIFQLFGFESNSAILYMYILLISQIVNSSTGSVSLVLQMTNNEKGIAYILTIIVLLMLPSYLLLVSFYGGIGAALVTAIGQICWNIGMVIYARKKLGFKTYANNKFKVSIYVAINLILSIVFHKYHISLITFIVLFIFTTPIIGWKFLLLEDDRLLIKNLLKKKRGLHEKI</sequence>
<feature type="transmembrane region" description="Helical" evidence="6">
    <location>
        <begin position="262"/>
        <end position="290"/>
    </location>
</feature>
<evidence type="ECO:0000256" key="3">
    <source>
        <dbReference type="ARBA" id="ARBA00022692"/>
    </source>
</evidence>
<evidence type="ECO:0000256" key="1">
    <source>
        <dbReference type="ARBA" id="ARBA00004651"/>
    </source>
</evidence>
<proteinExistence type="predicted"/>
<feature type="transmembrane region" description="Helical" evidence="6">
    <location>
        <begin position="457"/>
        <end position="477"/>
    </location>
</feature>
<comment type="subcellular location">
    <subcellularLocation>
        <location evidence="1">Cell membrane</location>
        <topology evidence="1">Multi-pass membrane protein</topology>
    </subcellularLocation>
</comment>
<evidence type="ECO:0000313" key="8">
    <source>
        <dbReference type="Proteomes" id="UP000077412"/>
    </source>
</evidence>
<feature type="transmembrane region" description="Helical" evidence="6">
    <location>
        <begin position="374"/>
        <end position="392"/>
    </location>
</feature>
<feature type="transmembrane region" description="Helical" evidence="6">
    <location>
        <begin position="159"/>
        <end position="178"/>
    </location>
</feature>
<keyword evidence="5 6" id="KW-0472">Membrane</keyword>
<name>A0A1B1Z945_9BACL</name>
<dbReference type="InterPro" id="IPR002797">
    <property type="entry name" value="Polysacc_synth"/>
</dbReference>
<reference evidence="7 8" key="1">
    <citation type="submission" date="2016-08" db="EMBL/GenBank/DDBJ databases">
        <title>Complete genome sequence of Fictibacillus arsenicus G25-54, a strain with toxicity to nematodes and a potential arsenic-resistance activity.</title>
        <authorList>
            <person name="Zheng Z."/>
        </authorList>
    </citation>
    <scope>NUCLEOTIDE SEQUENCE [LARGE SCALE GENOMIC DNA]</scope>
    <source>
        <strain evidence="7 8">G25-54</strain>
    </source>
</reference>
<feature type="transmembrane region" description="Helical" evidence="6">
    <location>
        <begin position="311"/>
        <end position="331"/>
    </location>
</feature>
<keyword evidence="3 6" id="KW-0812">Transmembrane</keyword>
<dbReference type="RefSeq" id="WP_066293487.1">
    <property type="nucleotide sequence ID" value="NZ_CP016761.1"/>
</dbReference>
<keyword evidence="2" id="KW-1003">Cell membrane</keyword>
<feature type="transmembrane region" description="Helical" evidence="6">
    <location>
        <begin position="184"/>
        <end position="206"/>
    </location>
</feature>
<dbReference type="PANTHER" id="PTHR30250">
    <property type="entry name" value="PST FAMILY PREDICTED COLANIC ACID TRANSPORTER"/>
    <property type="match status" value="1"/>
</dbReference>
<dbReference type="STRING" id="255247.ABE41_018270"/>
<feature type="transmembrane region" description="Helical" evidence="6">
    <location>
        <begin position="48"/>
        <end position="67"/>
    </location>
</feature>
<evidence type="ECO:0000256" key="2">
    <source>
        <dbReference type="ARBA" id="ARBA00022475"/>
    </source>
</evidence>
<evidence type="ECO:0000256" key="5">
    <source>
        <dbReference type="ARBA" id="ARBA00023136"/>
    </source>
</evidence>
<evidence type="ECO:0000313" key="7">
    <source>
        <dbReference type="EMBL" id="ANX13962.1"/>
    </source>
</evidence>
<keyword evidence="4 6" id="KW-1133">Transmembrane helix</keyword>
<feature type="transmembrane region" description="Helical" evidence="6">
    <location>
        <begin position="398"/>
        <end position="420"/>
    </location>
</feature>
<accession>A0A1B1Z945</accession>
<dbReference type="InterPro" id="IPR050833">
    <property type="entry name" value="Poly_Biosynth_Transport"/>
</dbReference>
<protein>
    <submittedName>
        <fullName evidence="7">Uncharacterized protein</fullName>
    </submittedName>
</protein>
<dbReference type="Pfam" id="PF01943">
    <property type="entry name" value="Polysacc_synt"/>
    <property type="match status" value="1"/>
</dbReference>
<feature type="transmembrane region" description="Helical" evidence="6">
    <location>
        <begin position="234"/>
        <end position="256"/>
    </location>
</feature>